<dbReference type="OrthoDB" id="1737200at2759"/>
<accession>A0A2G5D6V7</accession>
<evidence type="ECO:0000256" key="3">
    <source>
        <dbReference type="ARBA" id="ARBA00022833"/>
    </source>
</evidence>
<feature type="zinc finger region" description="TRAF-type" evidence="4">
    <location>
        <begin position="211"/>
        <end position="266"/>
    </location>
</feature>
<evidence type="ECO:0000256" key="4">
    <source>
        <dbReference type="PROSITE-ProRule" id="PRU00207"/>
    </source>
</evidence>
<dbReference type="EMBL" id="KZ305044">
    <property type="protein sequence ID" value="PIA39251.1"/>
    <property type="molecule type" value="Genomic_DNA"/>
</dbReference>
<feature type="compositionally biased region" description="Basic and acidic residues" evidence="5">
    <location>
        <begin position="360"/>
        <end position="370"/>
    </location>
</feature>
<feature type="region of interest" description="Disordered" evidence="5">
    <location>
        <begin position="339"/>
        <end position="388"/>
    </location>
</feature>
<dbReference type="PANTHER" id="PTHR10131">
    <property type="entry name" value="TNF RECEPTOR ASSOCIATED FACTOR"/>
    <property type="match status" value="1"/>
</dbReference>
<dbReference type="InterPro" id="IPR013083">
    <property type="entry name" value="Znf_RING/FYVE/PHD"/>
</dbReference>
<reference evidence="7 8" key="1">
    <citation type="submission" date="2017-09" db="EMBL/GenBank/DDBJ databases">
        <title>WGS assembly of Aquilegia coerulea Goldsmith.</title>
        <authorList>
            <person name="Hodges S."/>
            <person name="Kramer E."/>
            <person name="Nordborg M."/>
            <person name="Tomkins J."/>
            <person name="Borevitz J."/>
            <person name="Derieg N."/>
            <person name="Yan J."/>
            <person name="Mihaltcheva S."/>
            <person name="Hayes R.D."/>
            <person name="Rokhsar D."/>
        </authorList>
    </citation>
    <scope>NUCLEOTIDE SEQUENCE [LARGE SCALE GENOMIC DNA]</scope>
    <source>
        <strain evidence="8">cv. Goldsmith</strain>
    </source>
</reference>
<gene>
    <name evidence="7" type="ORF">AQUCO_02700439v1</name>
</gene>
<dbReference type="Pfam" id="PF02176">
    <property type="entry name" value="zf-TRAF"/>
    <property type="match status" value="1"/>
</dbReference>
<dbReference type="FunCoup" id="A0A2G5D6V7">
    <property type="interactions" value="819"/>
</dbReference>
<dbReference type="GO" id="GO:0008270">
    <property type="term" value="F:zinc ion binding"/>
    <property type="evidence" value="ECO:0007669"/>
    <property type="project" value="UniProtKB-KW"/>
</dbReference>
<dbReference type="InterPro" id="IPR001293">
    <property type="entry name" value="Znf_TRAF"/>
</dbReference>
<evidence type="ECO:0000256" key="2">
    <source>
        <dbReference type="ARBA" id="ARBA00022771"/>
    </source>
</evidence>
<dbReference type="AlphaFoldDB" id="A0A2G5D6V7"/>
<evidence type="ECO:0000259" key="6">
    <source>
        <dbReference type="PROSITE" id="PS50145"/>
    </source>
</evidence>
<proteinExistence type="predicted"/>
<protein>
    <recommendedName>
        <fullName evidence="6">TRAF-type domain-containing protein</fullName>
    </recommendedName>
</protein>
<dbReference type="Gene3D" id="3.30.40.10">
    <property type="entry name" value="Zinc/RING finger domain, C3HC4 (zinc finger)"/>
    <property type="match status" value="1"/>
</dbReference>
<evidence type="ECO:0000256" key="1">
    <source>
        <dbReference type="ARBA" id="ARBA00022723"/>
    </source>
</evidence>
<dbReference type="PANTHER" id="PTHR10131:SF161">
    <property type="entry name" value="F26K24.24 PROTEIN"/>
    <property type="match status" value="1"/>
</dbReference>
<dbReference type="Proteomes" id="UP000230069">
    <property type="component" value="Unassembled WGS sequence"/>
</dbReference>
<evidence type="ECO:0000313" key="8">
    <source>
        <dbReference type="Proteomes" id="UP000230069"/>
    </source>
</evidence>
<feature type="domain" description="TRAF-type" evidence="6">
    <location>
        <begin position="211"/>
        <end position="266"/>
    </location>
</feature>
<keyword evidence="8" id="KW-1185">Reference proteome</keyword>
<dbReference type="InParanoid" id="A0A2G5D6V7"/>
<keyword evidence="2 4" id="KW-0863">Zinc-finger</keyword>
<keyword evidence="3 4" id="KW-0862">Zinc</keyword>
<sequence length="388" mass="43594">MDLPVTDSGVDQKFESLNDGAPLFHCNLFDSEVLHKIGQILLPGLATACVDNTSGDLFKSPASVAVDIRKEMVDYLVQRSESFVAESLIEEGSPYVPTSDHPIDIISDFVADFASSKQNLFSRISGWLLSENREDKIDDFVQEMESSGFWLMERRLAISQTLLKNIDFKAIFHCKMNFNTAEDLTEHNNLCSFRSMNCTNEGCRASFCAMHMEKHDLICPFKILPCEQKCSESITRREMDRHCITLCPMKIVNCPFYHVGCQSSIPHCTTKQHCSEFLQSHLLYILQVIHKEAPVEDLKYRVEQLKQVSSSIEQLSEAQDVRSLTRIVKELDAKIGPLEKCSRSSGGEDHTDSAVVSTHVAEETESREQSSQETSGASPNHKAELSNS</sequence>
<organism evidence="7 8">
    <name type="scientific">Aquilegia coerulea</name>
    <name type="common">Rocky mountain columbine</name>
    <dbReference type="NCBI Taxonomy" id="218851"/>
    <lineage>
        <taxon>Eukaryota</taxon>
        <taxon>Viridiplantae</taxon>
        <taxon>Streptophyta</taxon>
        <taxon>Embryophyta</taxon>
        <taxon>Tracheophyta</taxon>
        <taxon>Spermatophyta</taxon>
        <taxon>Magnoliopsida</taxon>
        <taxon>Ranunculales</taxon>
        <taxon>Ranunculaceae</taxon>
        <taxon>Thalictroideae</taxon>
        <taxon>Aquilegia</taxon>
    </lineage>
</organism>
<keyword evidence="1 4" id="KW-0479">Metal-binding</keyword>
<feature type="compositionally biased region" description="Basic and acidic residues" evidence="5">
    <location>
        <begin position="340"/>
        <end position="352"/>
    </location>
</feature>
<evidence type="ECO:0000256" key="5">
    <source>
        <dbReference type="SAM" id="MobiDB-lite"/>
    </source>
</evidence>
<dbReference type="PROSITE" id="PS50145">
    <property type="entry name" value="ZF_TRAF"/>
    <property type="match status" value="1"/>
</dbReference>
<dbReference type="SUPFAM" id="SSF49599">
    <property type="entry name" value="TRAF domain-like"/>
    <property type="match status" value="1"/>
</dbReference>
<name>A0A2G5D6V7_AQUCA</name>
<dbReference type="STRING" id="218851.A0A2G5D6V7"/>
<evidence type="ECO:0000313" key="7">
    <source>
        <dbReference type="EMBL" id="PIA39251.1"/>
    </source>
</evidence>